<evidence type="ECO:0000313" key="3">
    <source>
        <dbReference type="Proteomes" id="UP000094285"/>
    </source>
</evidence>
<accession>A0A1E4SPQ6</accession>
<dbReference type="EMBL" id="KV453909">
    <property type="protein sequence ID" value="ODV81397.1"/>
    <property type="molecule type" value="Genomic_DNA"/>
</dbReference>
<evidence type="ECO:0000313" key="2">
    <source>
        <dbReference type="EMBL" id="ODV81397.1"/>
    </source>
</evidence>
<dbReference type="STRING" id="984487.A0A1E4SPQ6"/>
<dbReference type="AlphaFoldDB" id="A0A1E4SPQ6"/>
<sequence length="534" mass="61229">MPAITSVREIQNDSFIISEANALPTKRLFDFNSFKLRESTKLAKEFELSNTINNELIFKVKMVGVNYQTDFQTLKRIQHLSHAQPPAEAVSALVPGNKIIGKIHATTTHPSLNSFKESSASLNAKYLLFPYTNCINQNRSSMCTNCQKLVELPLSYKSYKFHHKYPCKENLIYGTTIDGGLQDFLKVPNPDQTLIRIPLYVSLHDSCFILDIMLPFYSFIKDNLMDNIAGKTVSSDDANFGGILIVLNDISKEINDILIVIKHFQIDQKSVSFLDRRKIEKMPEAERLNYKGKFSQVFLFHISDETIKFATYSCNSPGLESTKSRYNIVLFDQHNPESLGRNKFLNKLHNDKTFHQFKLSYKDRINAEELLKIISSLNRKLKKSEPKECSSLTLNDHPNRPSIGSIESNGSTFSGHTSAHSDSTSSTTVSSKAEEKPVKNLRFRDEESIIDESTIRKVQSSPRHYSWLWYDKDYDLCNEYEQSDDEEDPYRDSFSKKNHSVKQVNRLIKNPKHLTRVCYANRSKPIKLNALVFS</sequence>
<feature type="compositionally biased region" description="Low complexity" evidence="1">
    <location>
        <begin position="414"/>
        <end position="431"/>
    </location>
</feature>
<proteinExistence type="predicted"/>
<dbReference type="RefSeq" id="XP_020066519.1">
    <property type="nucleotide sequence ID" value="XM_020208618.1"/>
</dbReference>
<protein>
    <submittedName>
        <fullName evidence="2">Uncharacterized protein</fullName>
    </submittedName>
</protein>
<reference evidence="3" key="1">
    <citation type="submission" date="2016-05" db="EMBL/GenBank/DDBJ databases">
        <title>Comparative genomics of biotechnologically important yeasts.</title>
        <authorList>
            <consortium name="DOE Joint Genome Institute"/>
            <person name="Riley R."/>
            <person name="Haridas S."/>
            <person name="Wolfe K.H."/>
            <person name="Lopes M.R."/>
            <person name="Hittinger C.T."/>
            <person name="Goker M."/>
            <person name="Salamov A."/>
            <person name="Wisecaver J."/>
            <person name="Long T.M."/>
            <person name="Aerts A.L."/>
            <person name="Barry K."/>
            <person name="Choi C."/>
            <person name="Clum A."/>
            <person name="Coughlan A.Y."/>
            <person name="Deshpande S."/>
            <person name="Douglass A.P."/>
            <person name="Hanson S.J."/>
            <person name="Klenk H.-P."/>
            <person name="Labutti K."/>
            <person name="Lapidus A."/>
            <person name="Lindquist E."/>
            <person name="Lipzen A."/>
            <person name="Meier-Kolthoff J.P."/>
            <person name="Ohm R.A."/>
            <person name="Otillar R.P."/>
            <person name="Pangilinan J."/>
            <person name="Peng Y."/>
            <person name="Rokas A."/>
            <person name="Rosa C.A."/>
            <person name="Scheuner C."/>
            <person name="Sibirny A.A."/>
            <person name="Slot J.C."/>
            <person name="Stielow J.B."/>
            <person name="Sun H."/>
            <person name="Kurtzman C.P."/>
            <person name="Blackwell M."/>
            <person name="Grigoriev I.V."/>
            <person name="Jeffries T.W."/>
        </authorList>
    </citation>
    <scope>NUCLEOTIDE SEQUENCE [LARGE SCALE GENOMIC DNA]</scope>
    <source>
        <strain evidence="3">NRRL Y-17324</strain>
    </source>
</reference>
<organism evidence="2 3">
    <name type="scientific">Suhomyces tanzawaensis NRRL Y-17324</name>
    <dbReference type="NCBI Taxonomy" id="984487"/>
    <lineage>
        <taxon>Eukaryota</taxon>
        <taxon>Fungi</taxon>
        <taxon>Dikarya</taxon>
        <taxon>Ascomycota</taxon>
        <taxon>Saccharomycotina</taxon>
        <taxon>Pichiomycetes</taxon>
        <taxon>Debaryomycetaceae</taxon>
        <taxon>Suhomyces</taxon>
    </lineage>
</organism>
<dbReference type="Gene3D" id="3.90.180.10">
    <property type="entry name" value="Medium-chain alcohol dehydrogenases, catalytic domain"/>
    <property type="match status" value="1"/>
</dbReference>
<dbReference type="OrthoDB" id="4082978at2759"/>
<keyword evidence="3" id="KW-1185">Reference proteome</keyword>
<evidence type="ECO:0000256" key="1">
    <source>
        <dbReference type="SAM" id="MobiDB-lite"/>
    </source>
</evidence>
<feature type="region of interest" description="Disordered" evidence="1">
    <location>
        <begin position="387"/>
        <end position="438"/>
    </location>
</feature>
<gene>
    <name evidence="2" type="ORF">CANTADRAFT_3510</name>
</gene>
<dbReference type="GeneID" id="30982755"/>
<dbReference type="Proteomes" id="UP000094285">
    <property type="component" value="Unassembled WGS sequence"/>
</dbReference>
<name>A0A1E4SPQ6_9ASCO</name>